<protein>
    <recommendedName>
        <fullName evidence="3">RRM domain-containing protein</fullName>
    </recommendedName>
</protein>
<dbReference type="Proteomes" id="UP000235965">
    <property type="component" value="Unassembled WGS sequence"/>
</dbReference>
<dbReference type="OrthoDB" id="271595at2759"/>
<dbReference type="CDD" id="cd12431">
    <property type="entry name" value="RRM_ALKBH8"/>
    <property type="match status" value="1"/>
</dbReference>
<evidence type="ECO:0008006" key="3">
    <source>
        <dbReference type="Google" id="ProtNLM"/>
    </source>
</evidence>
<keyword evidence="2" id="KW-1185">Reference proteome</keyword>
<accession>A0A2J7QS68</accession>
<sequence length="228" mass="25769">MAENKYERKARRKQTKAKHILFQDTGISCSDEPTKYVMVANAGLVTGLQQEQLLELCLPYGGVDGIVMLPGKSYCFIIFKDILYASKAYAAIHGKIKLTPNDSGPLYLAYAEKVPELSHSWNYDQKPPGLILLEEFVTEDEEKSLLNCIDWKTSASHLDMRGATASHHVRWMLYQQRMGTLQFSNVGTEHPLHFASSGKESVTVCTMICVIPIRRNTRNLKQIQTVMQ</sequence>
<dbReference type="FunFam" id="3.30.70.330:FF:000570">
    <property type="entry name" value="ALKylated DNA repair protein AlkB homolog"/>
    <property type="match status" value="1"/>
</dbReference>
<gene>
    <name evidence="1" type="ORF">B7P43_G04066</name>
</gene>
<dbReference type="InterPro" id="IPR035979">
    <property type="entry name" value="RBD_domain_sf"/>
</dbReference>
<dbReference type="SUPFAM" id="SSF54928">
    <property type="entry name" value="RNA-binding domain, RBD"/>
    <property type="match status" value="1"/>
</dbReference>
<dbReference type="EMBL" id="NEVH01011878">
    <property type="protein sequence ID" value="PNF31434.1"/>
    <property type="molecule type" value="Genomic_DNA"/>
</dbReference>
<dbReference type="Gene3D" id="3.30.70.330">
    <property type="match status" value="1"/>
</dbReference>
<proteinExistence type="predicted"/>
<dbReference type="InterPro" id="IPR034256">
    <property type="entry name" value="ALKBH8_RRM"/>
</dbReference>
<evidence type="ECO:0000313" key="1">
    <source>
        <dbReference type="EMBL" id="PNF31434.1"/>
    </source>
</evidence>
<organism evidence="1 2">
    <name type="scientific">Cryptotermes secundus</name>
    <dbReference type="NCBI Taxonomy" id="105785"/>
    <lineage>
        <taxon>Eukaryota</taxon>
        <taxon>Metazoa</taxon>
        <taxon>Ecdysozoa</taxon>
        <taxon>Arthropoda</taxon>
        <taxon>Hexapoda</taxon>
        <taxon>Insecta</taxon>
        <taxon>Pterygota</taxon>
        <taxon>Neoptera</taxon>
        <taxon>Polyneoptera</taxon>
        <taxon>Dictyoptera</taxon>
        <taxon>Blattodea</taxon>
        <taxon>Blattoidea</taxon>
        <taxon>Termitoidae</taxon>
        <taxon>Kalotermitidae</taxon>
        <taxon>Cryptotermitinae</taxon>
        <taxon>Cryptotermes</taxon>
    </lineage>
</organism>
<dbReference type="AlphaFoldDB" id="A0A2J7QS68"/>
<evidence type="ECO:0000313" key="2">
    <source>
        <dbReference type="Proteomes" id="UP000235965"/>
    </source>
</evidence>
<comment type="caution">
    <text evidence="1">The sequence shown here is derived from an EMBL/GenBank/DDBJ whole genome shotgun (WGS) entry which is preliminary data.</text>
</comment>
<dbReference type="GO" id="GO:0003676">
    <property type="term" value="F:nucleic acid binding"/>
    <property type="evidence" value="ECO:0007669"/>
    <property type="project" value="InterPro"/>
</dbReference>
<reference evidence="1 2" key="1">
    <citation type="submission" date="2017-12" db="EMBL/GenBank/DDBJ databases">
        <title>Hemimetabolous genomes reveal molecular basis of termite eusociality.</title>
        <authorList>
            <person name="Harrison M.C."/>
            <person name="Jongepier E."/>
            <person name="Robertson H.M."/>
            <person name="Arning N."/>
            <person name="Bitard-Feildel T."/>
            <person name="Chao H."/>
            <person name="Childers C.P."/>
            <person name="Dinh H."/>
            <person name="Doddapaneni H."/>
            <person name="Dugan S."/>
            <person name="Gowin J."/>
            <person name="Greiner C."/>
            <person name="Han Y."/>
            <person name="Hu H."/>
            <person name="Hughes D.S.T."/>
            <person name="Huylmans A.-K."/>
            <person name="Kemena C."/>
            <person name="Kremer L.P.M."/>
            <person name="Lee S.L."/>
            <person name="Lopez-Ezquerra A."/>
            <person name="Mallet L."/>
            <person name="Monroy-Kuhn J.M."/>
            <person name="Moser A."/>
            <person name="Murali S.C."/>
            <person name="Muzny D.M."/>
            <person name="Otani S."/>
            <person name="Piulachs M.-D."/>
            <person name="Poelchau M."/>
            <person name="Qu J."/>
            <person name="Schaub F."/>
            <person name="Wada-Katsumata A."/>
            <person name="Worley K.C."/>
            <person name="Xie Q."/>
            <person name="Ylla G."/>
            <person name="Poulsen M."/>
            <person name="Gibbs R.A."/>
            <person name="Schal C."/>
            <person name="Richards S."/>
            <person name="Belles X."/>
            <person name="Korb J."/>
            <person name="Bornberg-Bauer E."/>
        </authorList>
    </citation>
    <scope>NUCLEOTIDE SEQUENCE [LARGE SCALE GENOMIC DNA]</scope>
    <source>
        <tissue evidence="1">Whole body</tissue>
    </source>
</reference>
<dbReference type="InterPro" id="IPR012677">
    <property type="entry name" value="Nucleotide-bd_a/b_plait_sf"/>
</dbReference>
<name>A0A2J7QS68_9NEOP</name>